<protein>
    <submittedName>
        <fullName evidence="4">Ubiquitin-like domain-containing protein</fullName>
    </submittedName>
</protein>
<dbReference type="Proteomes" id="UP001597231">
    <property type="component" value="Unassembled WGS sequence"/>
</dbReference>
<evidence type="ECO:0000256" key="2">
    <source>
        <dbReference type="SAM" id="Phobius"/>
    </source>
</evidence>
<evidence type="ECO:0000313" key="4">
    <source>
        <dbReference type="EMBL" id="MFD1204500.1"/>
    </source>
</evidence>
<dbReference type="InterPro" id="IPR051933">
    <property type="entry name" value="Resuscitation_pf_RpfB"/>
</dbReference>
<dbReference type="PANTHER" id="PTHR39160:SF4">
    <property type="entry name" value="RESUSCITATION-PROMOTING FACTOR RPFB"/>
    <property type="match status" value="1"/>
</dbReference>
<accession>A0ABW3TUX0</accession>
<keyword evidence="5" id="KW-1185">Reference proteome</keyword>
<feature type="transmembrane region" description="Helical" evidence="2">
    <location>
        <begin position="20"/>
        <end position="38"/>
    </location>
</feature>
<dbReference type="PANTHER" id="PTHR39160">
    <property type="entry name" value="CELL WALL-BINDING PROTEIN YOCH"/>
    <property type="match status" value="1"/>
</dbReference>
<name>A0ABW3TUX0_9BACL</name>
<dbReference type="InterPro" id="IPR036908">
    <property type="entry name" value="RlpA-like_sf"/>
</dbReference>
<dbReference type="RefSeq" id="WP_381479946.1">
    <property type="nucleotide sequence ID" value="NZ_JBHTLT010000022.1"/>
</dbReference>
<evidence type="ECO:0000313" key="5">
    <source>
        <dbReference type="Proteomes" id="UP001597231"/>
    </source>
</evidence>
<comment type="caution">
    <text evidence="4">The sequence shown here is derived from an EMBL/GenBank/DDBJ whole genome shotgun (WGS) entry which is preliminary data.</text>
</comment>
<evidence type="ECO:0000256" key="1">
    <source>
        <dbReference type="ARBA" id="ARBA00022729"/>
    </source>
</evidence>
<keyword evidence="2" id="KW-0812">Transmembrane</keyword>
<keyword evidence="2" id="KW-1133">Transmembrane helix</keyword>
<dbReference type="Gene3D" id="2.40.40.10">
    <property type="entry name" value="RlpA-like domain"/>
    <property type="match status" value="1"/>
</dbReference>
<proteinExistence type="predicted"/>
<dbReference type="SUPFAM" id="SSF50685">
    <property type="entry name" value="Barwin-like endoglucanases"/>
    <property type="match status" value="1"/>
</dbReference>
<dbReference type="Pfam" id="PF07501">
    <property type="entry name" value="G5"/>
    <property type="match status" value="1"/>
</dbReference>
<dbReference type="PROSITE" id="PS51109">
    <property type="entry name" value="G5"/>
    <property type="match status" value="1"/>
</dbReference>
<feature type="domain" description="G5" evidence="3">
    <location>
        <begin position="210"/>
        <end position="290"/>
    </location>
</feature>
<evidence type="ECO:0000259" key="3">
    <source>
        <dbReference type="PROSITE" id="PS51109"/>
    </source>
</evidence>
<keyword evidence="1" id="KW-0732">Signal</keyword>
<gene>
    <name evidence="4" type="ORF">ACFQ38_05065</name>
</gene>
<dbReference type="EMBL" id="JBHTLT010000022">
    <property type="protein sequence ID" value="MFD1204500.1"/>
    <property type="molecule type" value="Genomic_DNA"/>
</dbReference>
<dbReference type="CDD" id="cd22786">
    <property type="entry name" value="DPBB_YuiC-like"/>
    <property type="match status" value="1"/>
</dbReference>
<sequence>MSNRPMENLFFTSLRSKQIAVMAVVFTLFVSIISLVLFEGSKKSVTLNVNGEQIDIKTNAHTVGQLLSSEEIEVAEHDKVTPSVNTPIEEGLSISWEQAKLVEIQTDAEKETLWTTEKKVRDILELANVKLQKHDEVIPNLDAKIGKDNRITIQKAFQVTLVDGGKEKQVWSTSTTVADFLKRENIQMDEHDRLNRKADGMVKPGSVVEVVRVEKVTDVVEEPTNFAVVTQKDAQLLKGREKVVQEGKKGTVERKFEIVKENGKEVSRTLLSENVIEEPQKKIVSVGTRVMMASASTNGNSTVSRNNSSSSGKEFYVTATAYTAYCNGCSGKTATGLDLRANPNLKVIAVDPNVIPLGSKVWVEGYGYAVAGDTGGAIKGKRIDLHVPTKSDAYKFGRRQVKVKVMN</sequence>
<dbReference type="InterPro" id="IPR007137">
    <property type="entry name" value="DUF348"/>
</dbReference>
<keyword evidence="2" id="KW-0472">Membrane</keyword>
<dbReference type="Pfam" id="PF06725">
    <property type="entry name" value="3D"/>
    <property type="match status" value="1"/>
</dbReference>
<organism evidence="4 5">
    <name type="scientific">Sporosarcina contaminans</name>
    <dbReference type="NCBI Taxonomy" id="633403"/>
    <lineage>
        <taxon>Bacteria</taxon>
        <taxon>Bacillati</taxon>
        <taxon>Bacillota</taxon>
        <taxon>Bacilli</taxon>
        <taxon>Bacillales</taxon>
        <taxon>Caryophanaceae</taxon>
        <taxon>Sporosarcina</taxon>
    </lineage>
</organism>
<dbReference type="Pfam" id="PF03990">
    <property type="entry name" value="DUF348"/>
    <property type="match status" value="3"/>
</dbReference>
<dbReference type="SMART" id="SM01208">
    <property type="entry name" value="G5"/>
    <property type="match status" value="1"/>
</dbReference>
<reference evidence="5" key="1">
    <citation type="journal article" date="2019" name="Int. J. Syst. Evol. Microbiol.">
        <title>The Global Catalogue of Microorganisms (GCM) 10K type strain sequencing project: providing services to taxonomists for standard genome sequencing and annotation.</title>
        <authorList>
            <consortium name="The Broad Institute Genomics Platform"/>
            <consortium name="The Broad Institute Genome Sequencing Center for Infectious Disease"/>
            <person name="Wu L."/>
            <person name="Ma J."/>
        </authorList>
    </citation>
    <scope>NUCLEOTIDE SEQUENCE [LARGE SCALE GENOMIC DNA]</scope>
    <source>
        <strain evidence="5">CCUG 53915</strain>
    </source>
</reference>
<dbReference type="InterPro" id="IPR011098">
    <property type="entry name" value="G5_dom"/>
</dbReference>
<dbReference type="Gene3D" id="2.20.230.10">
    <property type="entry name" value="Resuscitation-promoting factor rpfb"/>
    <property type="match status" value="1"/>
</dbReference>
<dbReference type="InterPro" id="IPR010611">
    <property type="entry name" value="3D_dom"/>
</dbReference>